<dbReference type="KEGG" id="scm:SCHCO_02528960"/>
<protein>
    <recommendedName>
        <fullName evidence="1">CASTOR ACT domain-containing protein</fullName>
    </recommendedName>
</protein>
<proteinExistence type="predicted"/>
<accession>D8PRF2</accession>
<dbReference type="Proteomes" id="UP000007431">
    <property type="component" value="Unassembled WGS sequence"/>
</dbReference>
<reference evidence="2 3" key="1">
    <citation type="journal article" date="2010" name="Nat. Biotechnol.">
        <title>Genome sequence of the model mushroom Schizophyllum commune.</title>
        <authorList>
            <person name="Ohm R.A."/>
            <person name="de Jong J.F."/>
            <person name="Lugones L.G."/>
            <person name="Aerts A."/>
            <person name="Kothe E."/>
            <person name="Stajich J.E."/>
            <person name="de Vries R.P."/>
            <person name="Record E."/>
            <person name="Levasseur A."/>
            <person name="Baker S.E."/>
            <person name="Bartholomew K.A."/>
            <person name="Coutinho P.M."/>
            <person name="Erdmann S."/>
            <person name="Fowler T.J."/>
            <person name="Gathman A.C."/>
            <person name="Lombard V."/>
            <person name="Henrissat B."/>
            <person name="Knabe N."/>
            <person name="Kuees U."/>
            <person name="Lilly W.W."/>
            <person name="Lindquist E."/>
            <person name="Lucas S."/>
            <person name="Magnuson J.K."/>
            <person name="Piumi F."/>
            <person name="Raudaskoski M."/>
            <person name="Salamov A."/>
            <person name="Schmutz J."/>
            <person name="Schwarze F.W.M.R."/>
            <person name="vanKuyk P.A."/>
            <person name="Horton J.S."/>
            <person name="Grigoriev I.V."/>
            <person name="Woesten H.A.B."/>
        </authorList>
    </citation>
    <scope>NUCLEOTIDE SEQUENCE [LARGE SCALE GENOMIC DNA]</scope>
    <source>
        <strain evidence="3">H4-8 / FGSC 9210</strain>
    </source>
</reference>
<dbReference type="InterPro" id="IPR027795">
    <property type="entry name" value="CASTOR_ACT_dom"/>
</dbReference>
<dbReference type="eggNOG" id="ENOG502S7H6">
    <property type="taxonomic scope" value="Eukaryota"/>
</dbReference>
<dbReference type="GO" id="GO:0006520">
    <property type="term" value="P:amino acid metabolic process"/>
    <property type="evidence" value="ECO:0007669"/>
    <property type="project" value="UniProtKB-ARBA"/>
</dbReference>
<dbReference type="Gene3D" id="3.30.2130.10">
    <property type="entry name" value="VC0802-like"/>
    <property type="match status" value="1"/>
</dbReference>
<dbReference type="InterPro" id="IPR045865">
    <property type="entry name" value="ACT-like_dom_sf"/>
</dbReference>
<evidence type="ECO:0000313" key="3">
    <source>
        <dbReference type="Proteomes" id="UP000007431"/>
    </source>
</evidence>
<dbReference type="OrthoDB" id="58529at2759"/>
<dbReference type="GeneID" id="9594547"/>
<evidence type="ECO:0000259" key="1">
    <source>
        <dbReference type="Pfam" id="PF13840"/>
    </source>
</evidence>
<keyword evidence="3" id="KW-1185">Reference proteome</keyword>
<dbReference type="VEuPathDB" id="FungiDB:SCHCODRAFT_02528960"/>
<dbReference type="InParanoid" id="D8PRF2"/>
<dbReference type="RefSeq" id="XP_003038751.1">
    <property type="nucleotide sequence ID" value="XM_003038705.1"/>
</dbReference>
<dbReference type="EMBL" id="GL377302">
    <property type="protein sequence ID" value="EFJ03849.1"/>
    <property type="molecule type" value="Genomic_DNA"/>
</dbReference>
<name>D8PRF2_SCHCM</name>
<sequence length="141" mass="15917">MPPPSDHPCLHLQAVDVPFYTVKYDPADGVPPWVSERLVQNSKQFFSVTKTYDEISVAFEDFEGVPDISKAEEWRAIKIAGPMEFGEHLVGVVSEFTEALKKAKIGVYVVSTWNTDWILIPAAKFQEAQVALKSDGWRFKE</sequence>
<dbReference type="GO" id="GO:0046394">
    <property type="term" value="P:carboxylic acid biosynthetic process"/>
    <property type="evidence" value="ECO:0007669"/>
    <property type="project" value="UniProtKB-ARBA"/>
</dbReference>
<dbReference type="SUPFAM" id="SSF55021">
    <property type="entry name" value="ACT-like"/>
    <property type="match status" value="1"/>
</dbReference>
<dbReference type="OMA" id="WADGPGF"/>
<feature type="domain" description="CASTOR ACT" evidence="1">
    <location>
        <begin position="72"/>
        <end position="133"/>
    </location>
</feature>
<gene>
    <name evidence="2" type="ORF">SCHCODRAFT_45785</name>
</gene>
<evidence type="ECO:0000313" key="2">
    <source>
        <dbReference type="EMBL" id="EFJ03849.1"/>
    </source>
</evidence>
<dbReference type="Pfam" id="PF13840">
    <property type="entry name" value="ACT_7"/>
    <property type="match status" value="1"/>
</dbReference>
<dbReference type="HOGENOM" id="CLU_130568_0_0_1"/>
<dbReference type="AlphaFoldDB" id="D8PRF2"/>
<organism evidence="3">
    <name type="scientific">Schizophyllum commune (strain H4-8 / FGSC 9210)</name>
    <name type="common">Split gill fungus</name>
    <dbReference type="NCBI Taxonomy" id="578458"/>
    <lineage>
        <taxon>Eukaryota</taxon>
        <taxon>Fungi</taxon>
        <taxon>Dikarya</taxon>
        <taxon>Basidiomycota</taxon>
        <taxon>Agaricomycotina</taxon>
        <taxon>Agaricomycetes</taxon>
        <taxon>Agaricomycetidae</taxon>
        <taxon>Agaricales</taxon>
        <taxon>Schizophyllaceae</taxon>
        <taxon>Schizophyllum</taxon>
    </lineage>
</organism>